<proteinExistence type="predicted"/>
<comment type="caution">
    <text evidence="2">The sequence shown here is derived from an EMBL/GenBank/DDBJ whole genome shotgun (WGS) entry which is preliminary data.</text>
</comment>
<protein>
    <submittedName>
        <fullName evidence="2">Polysaccharide deacetylase family protein (PEP-CTERM system associated)</fullName>
    </submittedName>
</protein>
<name>A0A368VKH9_9BACL</name>
<evidence type="ECO:0000313" key="3">
    <source>
        <dbReference type="Proteomes" id="UP000252415"/>
    </source>
</evidence>
<dbReference type="InterPro" id="IPR011330">
    <property type="entry name" value="Glyco_hydro/deAcase_b/a-brl"/>
</dbReference>
<dbReference type="EMBL" id="QPJD01000018">
    <property type="protein sequence ID" value="RCW42209.1"/>
    <property type="molecule type" value="Genomic_DNA"/>
</dbReference>
<dbReference type="Proteomes" id="UP000252415">
    <property type="component" value="Unassembled WGS sequence"/>
</dbReference>
<dbReference type="SUPFAM" id="SSF88713">
    <property type="entry name" value="Glycoside hydrolase/deacetylase"/>
    <property type="match status" value="1"/>
</dbReference>
<dbReference type="CDD" id="cd10941">
    <property type="entry name" value="CE4_PuuE_HpPgdA_like_2"/>
    <property type="match status" value="1"/>
</dbReference>
<feature type="domain" description="NodB homology" evidence="1">
    <location>
        <begin position="16"/>
        <end position="272"/>
    </location>
</feature>
<dbReference type="RefSeq" id="WP_181873658.1">
    <property type="nucleotide sequence ID" value="NZ_QPJD01000018.1"/>
</dbReference>
<dbReference type="InterPro" id="IPR022560">
    <property type="entry name" value="DUF3473"/>
</dbReference>
<dbReference type="InterPro" id="IPR002509">
    <property type="entry name" value="NODB_dom"/>
</dbReference>
<dbReference type="Pfam" id="PF11959">
    <property type="entry name" value="DUF3473"/>
    <property type="match status" value="1"/>
</dbReference>
<dbReference type="GO" id="GO:0005975">
    <property type="term" value="P:carbohydrate metabolic process"/>
    <property type="evidence" value="ECO:0007669"/>
    <property type="project" value="InterPro"/>
</dbReference>
<sequence length="272" mass="31803">MRMVFTVDVEDWFCSPQLSLSDWEGYELRLEKPIHQILDLLDERDSTGTFFVLGWIAEKRPDLIKEIHRRGHEIASHGYSHRLVYHQSPKEFKQDIRMSKDILEQLIGSRVYGYRAPCFSMTDWGLEMLIEEGFSFDSSIIPNTLNNLYSKFNLASSVNHAFKIKNDLWEIPLPIKRFGGVNIPWGGGGYFRIYPYRFFNLGAKGIIENGGNFVFYIHPYDLDNEQPQIFNTSWANGFRRYYGLRDTYLKIKSLLSDFKCTSISKYYPRIGG</sequence>
<evidence type="ECO:0000259" key="1">
    <source>
        <dbReference type="PROSITE" id="PS51677"/>
    </source>
</evidence>
<dbReference type="PANTHER" id="PTHR47561">
    <property type="entry name" value="POLYSACCHARIDE DEACETYLASE FAMILY PROTEIN (AFU_ORTHOLOGUE AFUA_6G05030)"/>
    <property type="match status" value="1"/>
</dbReference>
<keyword evidence="3" id="KW-1185">Reference proteome</keyword>
<dbReference type="GO" id="GO:0016810">
    <property type="term" value="F:hydrolase activity, acting on carbon-nitrogen (but not peptide) bonds"/>
    <property type="evidence" value="ECO:0007669"/>
    <property type="project" value="InterPro"/>
</dbReference>
<gene>
    <name evidence="2" type="ORF">DFP97_11838</name>
</gene>
<dbReference type="Pfam" id="PF01522">
    <property type="entry name" value="Polysacc_deac_1"/>
    <property type="match status" value="1"/>
</dbReference>
<dbReference type="Gene3D" id="3.20.20.370">
    <property type="entry name" value="Glycoside hydrolase/deacetylase"/>
    <property type="match status" value="1"/>
</dbReference>
<dbReference type="InterPro" id="IPR045235">
    <property type="entry name" value="PuuE_HpPgdA-like"/>
</dbReference>
<reference evidence="2 3" key="1">
    <citation type="submission" date="2018-07" db="EMBL/GenBank/DDBJ databases">
        <title>Genomic Encyclopedia of Type Strains, Phase III (KMG-III): the genomes of soil and plant-associated and newly described type strains.</title>
        <authorList>
            <person name="Whitman W."/>
        </authorList>
    </citation>
    <scope>NUCLEOTIDE SEQUENCE [LARGE SCALE GENOMIC DNA]</scope>
    <source>
        <strain evidence="2 3">CECT 7506</strain>
    </source>
</reference>
<dbReference type="AlphaFoldDB" id="A0A368VKH9"/>
<evidence type="ECO:0000313" key="2">
    <source>
        <dbReference type="EMBL" id="RCW42209.1"/>
    </source>
</evidence>
<accession>A0A368VKH9</accession>
<organism evidence="2 3">
    <name type="scientific">Paenibacillus prosopidis</name>
    <dbReference type="NCBI Taxonomy" id="630520"/>
    <lineage>
        <taxon>Bacteria</taxon>
        <taxon>Bacillati</taxon>
        <taxon>Bacillota</taxon>
        <taxon>Bacilli</taxon>
        <taxon>Bacillales</taxon>
        <taxon>Paenibacillaceae</taxon>
        <taxon>Paenibacillus</taxon>
    </lineage>
</organism>
<dbReference type="PANTHER" id="PTHR47561:SF1">
    <property type="entry name" value="POLYSACCHARIDE DEACETYLASE FAMILY PROTEIN (AFU_ORTHOLOGUE AFUA_6G05030)"/>
    <property type="match status" value="1"/>
</dbReference>
<dbReference type="PROSITE" id="PS51677">
    <property type="entry name" value="NODB"/>
    <property type="match status" value="1"/>
</dbReference>